<dbReference type="PROSITE" id="PS51257">
    <property type="entry name" value="PROKAR_LIPOPROTEIN"/>
    <property type="match status" value="1"/>
</dbReference>
<evidence type="ECO:0000256" key="1">
    <source>
        <dbReference type="SAM" id="MobiDB-lite"/>
    </source>
</evidence>
<dbReference type="Pfam" id="PF01522">
    <property type="entry name" value="Polysacc_deac_1"/>
    <property type="match status" value="1"/>
</dbReference>
<dbReference type="SUPFAM" id="SSF88713">
    <property type="entry name" value="Glycoside hydrolase/deacetylase"/>
    <property type="match status" value="1"/>
</dbReference>
<evidence type="ECO:0000313" key="4">
    <source>
        <dbReference type="EMBL" id="MBM7493292.1"/>
    </source>
</evidence>
<feature type="signal peptide" evidence="2">
    <location>
        <begin position="1"/>
        <end position="26"/>
    </location>
</feature>
<keyword evidence="2" id="KW-0732">Signal</keyword>
<organism evidence="4 5">
    <name type="scientific">Micromonospora luteifusca</name>
    <dbReference type="NCBI Taxonomy" id="709860"/>
    <lineage>
        <taxon>Bacteria</taxon>
        <taxon>Bacillati</taxon>
        <taxon>Actinomycetota</taxon>
        <taxon>Actinomycetes</taxon>
        <taxon>Micromonosporales</taxon>
        <taxon>Micromonosporaceae</taxon>
        <taxon>Micromonospora</taxon>
    </lineage>
</organism>
<comment type="caution">
    <text evidence="4">The sequence shown here is derived from an EMBL/GenBank/DDBJ whole genome shotgun (WGS) entry which is preliminary data.</text>
</comment>
<dbReference type="InterPro" id="IPR011330">
    <property type="entry name" value="Glyco_hydro/deAcase_b/a-brl"/>
</dbReference>
<dbReference type="Proteomes" id="UP000764837">
    <property type="component" value="Unassembled WGS sequence"/>
</dbReference>
<dbReference type="InterPro" id="IPR002509">
    <property type="entry name" value="NODB_dom"/>
</dbReference>
<feature type="chain" id="PRO_5045088418" evidence="2">
    <location>
        <begin position="27"/>
        <end position="299"/>
    </location>
</feature>
<dbReference type="CDD" id="cd10917">
    <property type="entry name" value="CE4_NodB_like_6s_7s"/>
    <property type="match status" value="1"/>
</dbReference>
<evidence type="ECO:0000259" key="3">
    <source>
        <dbReference type="PROSITE" id="PS51677"/>
    </source>
</evidence>
<gene>
    <name evidence="4" type="ORF">JOD64_004514</name>
</gene>
<accession>A0ABS2LYP2</accession>
<dbReference type="InterPro" id="IPR050248">
    <property type="entry name" value="Polysacc_deacetylase_ArnD"/>
</dbReference>
<dbReference type="PROSITE" id="PS51677">
    <property type="entry name" value="NODB"/>
    <property type="match status" value="1"/>
</dbReference>
<proteinExistence type="predicted"/>
<name>A0ABS2LYP2_9ACTN</name>
<evidence type="ECO:0000313" key="5">
    <source>
        <dbReference type="Proteomes" id="UP000764837"/>
    </source>
</evidence>
<feature type="domain" description="NodB homology" evidence="3">
    <location>
        <begin position="121"/>
        <end position="299"/>
    </location>
</feature>
<sequence>MLSAPVRRILAAVTLPAILALSSCTAGPGQAIHARQVAAGQSNPSTPPSTPSIAPSAAPSTLPSATPSILPSATAKPAPGSLEWYVSQVPTFPEPPPPQPVLLPPTTDTAPFWHRLPTEQKVAFITIDDGGLARPPAVADFIWRAHIPVTLFLNSPAAEEHDVYFRQIEVAGGVVESHTINHNSLAGRSYDYQKREICGAADKLETLFGKRATLFRPPFGNHDATTLRAAHDCGAKAVFHWSETVHEGKVRYQTPEKVVQPGDVLLMHFRPALMDDLLAALKAIHRAGLTPALLEDYVR</sequence>
<feature type="region of interest" description="Disordered" evidence="1">
    <location>
        <begin position="38"/>
        <end position="75"/>
    </location>
</feature>
<dbReference type="Gene3D" id="3.20.20.370">
    <property type="entry name" value="Glycoside hydrolase/deacetylase"/>
    <property type="match status" value="1"/>
</dbReference>
<dbReference type="PANTHER" id="PTHR10587:SF134">
    <property type="entry name" value="SECRETED PROTEIN"/>
    <property type="match status" value="1"/>
</dbReference>
<dbReference type="EMBL" id="JAFBBP010000001">
    <property type="protein sequence ID" value="MBM7493292.1"/>
    <property type="molecule type" value="Genomic_DNA"/>
</dbReference>
<keyword evidence="5" id="KW-1185">Reference proteome</keyword>
<dbReference type="PANTHER" id="PTHR10587">
    <property type="entry name" value="GLYCOSYL TRANSFERASE-RELATED"/>
    <property type="match status" value="1"/>
</dbReference>
<reference evidence="4 5" key="1">
    <citation type="submission" date="2021-01" db="EMBL/GenBank/DDBJ databases">
        <title>Sequencing the genomes of 1000 actinobacteria strains.</title>
        <authorList>
            <person name="Klenk H.-P."/>
        </authorList>
    </citation>
    <scope>NUCLEOTIDE SEQUENCE [LARGE SCALE GENOMIC DNA]</scope>
    <source>
        <strain evidence="4 5">DSM 100204</strain>
    </source>
</reference>
<dbReference type="RefSeq" id="WP_307813560.1">
    <property type="nucleotide sequence ID" value="NZ_JAFBBP010000001.1"/>
</dbReference>
<protein>
    <submittedName>
        <fullName evidence="4">Peptidoglycan/xylan/chitin deacetylase (PgdA/CDA1 family)</fullName>
    </submittedName>
</protein>
<evidence type="ECO:0000256" key="2">
    <source>
        <dbReference type="SAM" id="SignalP"/>
    </source>
</evidence>
<feature type="compositionally biased region" description="Low complexity" evidence="1">
    <location>
        <begin position="51"/>
        <end position="75"/>
    </location>
</feature>